<dbReference type="InterPro" id="IPR016197">
    <property type="entry name" value="Chromo-like_dom_sf"/>
</dbReference>
<evidence type="ECO:0000313" key="3">
    <source>
        <dbReference type="Proteomes" id="UP001162060"/>
    </source>
</evidence>
<accession>A0AAV1TDX7</accession>
<name>A0AAV1TDX7_9STRA</name>
<comment type="caution">
    <text evidence="2">The sequence shown here is derived from an EMBL/GenBank/DDBJ whole genome shotgun (WGS) entry which is preliminary data.</text>
</comment>
<dbReference type="InterPro" id="IPR023780">
    <property type="entry name" value="Chromo_domain"/>
</dbReference>
<sequence length="97" mass="10933">MTVHEPGHLATVPLHGSALKHQADPTFEKDQVFPPPPHPLVVSIGGQRFLVERILSHRDINGVRTSYLVHLRGYPPAWNSWEPRAQLIIDVFSLVDQ</sequence>
<reference evidence="2" key="1">
    <citation type="submission" date="2024-01" db="EMBL/GenBank/DDBJ databases">
        <authorList>
            <person name="Webb A."/>
        </authorList>
    </citation>
    <scope>NUCLEOTIDE SEQUENCE</scope>
    <source>
        <strain evidence="2">Pm1</strain>
    </source>
</reference>
<dbReference type="SUPFAM" id="SSF54160">
    <property type="entry name" value="Chromo domain-like"/>
    <property type="match status" value="1"/>
</dbReference>
<feature type="domain" description="Chromo" evidence="1">
    <location>
        <begin position="49"/>
        <end position="97"/>
    </location>
</feature>
<evidence type="ECO:0000313" key="2">
    <source>
        <dbReference type="EMBL" id="CAK7917071.1"/>
    </source>
</evidence>
<dbReference type="Pfam" id="PF00385">
    <property type="entry name" value="Chromo"/>
    <property type="match status" value="1"/>
</dbReference>
<dbReference type="EMBL" id="CAKLBY020000045">
    <property type="protein sequence ID" value="CAK7917071.1"/>
    <property type="molecule type" value="Genomic_DNA"/>
</dbReference>
<dbReference type="PROSITE" id="PS50013">
    <property type="entry name" value="CHROMO_2"/>
    <property type="match status" value="1"/>
</dbReference>
<dbReference type="AlphaFoldDB" id="A0AAV1TDX7"/>
<evidence type="ECO:0000259" key="1">
    <source>
        <dbReference type="PROSITE" id="PS50013"/>
    </source>
</evidence>
<gene>
    <name evidence="2" type="ORF">PM001_LOCUS5525</name>
</gene>
<dbReference type="Proteomes" id="UP001162060">
    <property type="component" value="Unassembled WGS sequence"/>
</dbReference>
<protein>
    <recommendedName>
        <fullName evidence="1">Chromo domain-containing protein</fullName>
    </recommendedName>
</protein>
<dbReference type="InterPro" id="IPR000953">
    <property type="entry name" value="Chromo/chromo_shadow_dom"/>
</dbReference>
<dbReference type="Gene3D" id="2.40.50.40">
    <property type="match status" value="1"/>
</dbReference>
<organism evidence="2 3">
    <name type="scientific">Peronospora matthiolae</name>
    <dbReference type="NCBI Taxonomy" id="2874970"/>
    <lineage>
        <taxon>Eukaryota</taxon>
        <taxon>Sar</taxon>
        <taxon>Stramenopiles</taxon>
        <taxon>Oomycota</taxon>
        <taxon>Peronosporomycetes</taxon>
        <taxon>Peronosporales</taxon>
        <taxon>Peronosporaceae</taxon>
        <taxon>Peronospora</taxon>
    </lineage>
</organism>
<dbReference type="CDD" id="cd00024">
    <property type="entry name" value="CD_CSD"/>
    <property type="match status" value="1"/>
</dbReference>
<proteinExistence type="predicted"/>